<accession>A0ABN0SQP7</accession>
<dbReference type="Proteomes" id="UP001498238">
    <property type="component" value="Unassembled WGS sequence"/>
</dbReference>
<dbReference type="SUPFAM" id="SSF55961">
    <property type="entry name" value="Bet v1-like"/>
    <property type="match status" value="1"/>
</dbReference>
<evidence type="ECO:0000256" key="1">
    <source>
        <dbReference type="ARBA" id="ARBA00006817"/>
    </source>
</evidence>
<dbReference type="CDD" id="cd07826">
    <property type="entry name" value="SRPBCC_CalC_Aha1-like_9"/>
    <property type="match status" value="1"/>
</dbReference>
<protein>
    <submittedName>
        <fullName evidence="3">SRPBCC family protein</fullName>
    </submittedName>
</protein>
<feature type="domain" description="Activator of Hsp90 ATPase homologue 1/2-like C-terminal" evidence="2">
    <location>
        <begin position="36"/>
        <end position="167"/>
    </location>
</feature>
<evidence type="ECO:0000259" key="2">
    <source>
        <dbReference type="Pfam" id="PF08327"/>
    </source>
</evidence>
<comment type="similarity">
    <text evidence="1">Belongs to the AHA1 family.</text>
</comment>
<sequence>MNDAEEHDMTTDTDFSQVQLDVPEGTQAMTLTRDFKASPDRVFRAHMDPELFVRWNGPESITNTIRAWDPTTGGNWSYVSSDENGEYGFFGSFHEVRENERIVQTFTFEGFPDAVNLEIMTLTDLGDGRTRLSSTAIFDSVESRDGMVAAGMESGVVEGYRKLDALLAEEG</sequence>
<dbReference type="InterPro" id="IPR013538">
    <property type="entry name" value="ASHA1/2-like_C"/>
</dbReference>
<dbReference type="Gene3D" id="3.30.530.20">
    <property type="match status" value="1"/>
</dbReference>
<evidence type="ECO:0000313" key="3">
    <source>
        <dbReference type="EMBL" id="GAA0036788.1"/>
    </source>
</evidence>
<dbReference type="InterPro" id="IPR023393">
    <property type="entry name" value="START-like_dom_sf"/>
</dbReference>
<dbReference type="Pfam" id="PF08327">
    <property type="entry name" value="AHSA1"/>
    <property type="match status" value="1"/>
</dbReference>
<organism evidence="3 4">
    <name type="scientific">Brevibacterium metallidurans</name>
    <dbReference type="NCBI Taxonomy" id="1482676"/>
    <lineage>
        <taxon>Bacteria</taxon>
        <taxon>Bacillati</taxon>
        <taxon>Actinomycetota</taxon>
        <taxon>Actinomycetes</taxon>
        <taxon>Micrococcales</taxon>
        <taxon>Brevibacteriaceae</taxon>
        <taxon>Brevibacterium</taxon>
    </lineage>
</organism>
<proteinExistence type="inferred from homology"/>
<keyword evidence="4" id="KW-1185">Reference proteome</keyword>
<gene>
    <name evidence="3" type="ORF">NCCP602_27490</name>
</gene>
<evidence type="ECO:0000313" key="4">
    <source>
        <dbReference type="Proteomes" id="UP001498238"/>
    </source>
</evidence>
<dbReference type="EMBL" id="BAAAAF010000012">
    <property type="protein sequence ID" value="GAA0036788.1"/>
    <property type="molecule type" value="Genomic_DNA"/>
</dbReference>
<name>A0ABN0SQP7_9MICO</name>
<comment type="caution">
    <text evidence="3">The sequence shown here is derived from an EMBL/GenBank/DDBJ whole genome shotgun (WGS) entry which is preliminary data.</text>
</comment>
<reference evidence="3 4" key="1">
    <citation type="submission" date="2024-01" db="EMBL/GenBank/DDBJ databases">
        <title>Characterization of antibiotic resistant novel bacterial strains and their environmental applications.</title>
        <authorList>
            <person name="Manzoor S."/>
            <person name="Abbas S."/>
            <person name="Arshad M."/>
            <person name="Ahmed I."/>
        </authorList>
    </citation>
    <scope>NUCLEOTIDE SEQUENCE [LARGE SCALE GENOMIC DNA]</scope>
    <source>
        <strain evidence="3 4">NCCP-602</strain>
    </source>
</reference>